<dbReference type="EMBL" id="SEOQ01001129">
    <property type="protein sequence ID" value="TFY53613.1"/>
    <property type="molecule type" value="Genomic_DNA"/>
</dbReference>
<evidence type="ECO:0000313" key="3">
    <source>
        <dbReference type="Proteomes" id="UP000298327"/>
    </source>
</evidence>
<dbReference type="OrthoDB" id="10674280at2759"/>
<dbReference type="AlphaFoldDB" id="A0A4Y9XW15"/>
<evidence type="ECO:0000256" key="1">
    <source>
        <dbReference type="SAM" id="MobiDB-lite"/>
    </source>
</evidence>
<gene>
    <name evidence="2" type="ORF">EVG20_g10036</name>
</gene>
<accession>A0A4Y9XW15</accession>
<name>A0A4Y9XW15_9AGAM</name>
<comment type="caution">
    <text evidence="2">The sequence shown here is derived from an EMBL/GenBank/DDBJ whole genome shotgun (WGS) entry which is preliminary data.</text>
</comment>
<feature type="region of interest" description="Disordered" evidence="1">
    <location>
        <begin position="281"/>
        <end position="312"/>
    </location>
</feature>
<organism evidence="2 3">
    <name type="scientific">Dentipellis fragilis</name>
    <dbReference type="NCBI Taxonomy" id="205917"/>
    <lineage>
        <taxon>Eukaryota</taxon>
        <taxon>Fungi</taxon>
        <taxon>Dikarya</taxon>
        <taxon>Basidiomycota</taxon>
        <taxon>Agaricomycotina</taxon>
        <taxon>Agaricomycetes</taxon>
        <taxon>Russulales</taxon>
        <taxon>Hericiaceae</taxon>
        <taxon>Dentipellis</taxon>
    </lineage>
</organism>
<proteinExistence type="predicted"/>
<feature type="region of interest" description="Disordered" evidence="1">
    <location>
        <begin position="37"/>
        <end position="72"/>
    </location>
</feature>
<keyword evidence="3" id="KW-1185">Reference proteome</keyword>
<protein>
    <submittedName>
        <fullName evidence="2">Uncharacterized protein</fullName>
    </submittedName>
</protein>
<evidence type="ECO:0000313" key="2">
    <source>
        <dbReference type="EMBL" id="TFY53613.1"/>
    </source>
</evidence>
<reference evidence="2 3" key="1">
    <citation type="submission" date="2019-02" db="EMBL/GenBank/DDBJ databases">
        <title>Genome sequencing of the rare red list fungi Dentipellis fragilis.</title>
        <authorList>
            <person name="Buettner E."/>
            <person name="Kellner H."/>
        </authorList>
    </citation>
    <scope>NUCLEOTIDE SEQUENCE [LARGE SCALE GENOMIC DNA]</scope>
    <source>
        <strain evidence="2 3">DSM 105465</strain>
    </source>
</reference>
<sequence>MHAMRHELKALPRSAFRLSPNKIRRHTDCRYQRLSEFRTRASASAGSPETRPERLPRPLYHHPPSLEPRHHTDCQRLPEFRTDSVSWFAFRRRAHQATIATGHDTAHTGDGLIWLMTLASLLEYRHMHHRVPKSKAPNTEHMRRLYHDDVIIPWPMQLFESRLRAASTCGMTTIILSPHIDRMSFRELWTHHATHSSPDSRARISICLHVGREARKHLLVVASQVSTLTQRAACSSVCLEAARGSSIDTSGLQATSRMLSGARLHVKLKRLRTIIWSRSGQALSPPQSPYRPSQSHLRTVRASDDASTSITG</sequence>
<dbReference type="Proteomes" id="UP000298327">
    <property type="component" value="Unassembled WGS sequence"/>
</dbReference>